<evidence type="ECO:0000259" key="1">
    <source>
        <dbReference type="PROSITE" id="PS50206"/>
    </source>
</evidence>
<accession>A0ABV6PVE6</accession>
<keyword evidence="3" id="KW-1185">Reference proteome</keyword>
<protein>
    <submittedName>
        <fullName evidence="2">Rhodanese-like domain-containing protein</fullName>
    </submittedName>
</protein>
<proteinExistence type="predicted"/>
<organism evidence="2 3">
    <name type="scientific">Ottowia pentelensis</name>
    <dbReference type="NCBI Taxonomy" id="511108"/>
    <lineage>
        <taxon>Bacteria</taxon>
        <taxon>Pseudomonadati</taxon>
        <taxon>Pseudomonadota</taxon>
        <taxon>Betaproteobacteria</taxon>
        <taxon>Burkholderiales</taxon>
        <taxon>Comamonadaceae</taxon>
        <taxon>Ottowia</taxon>
    </lineage>
</organism>
<dbReference type="RefSeq" id="WP_293226287.1">
    <property type="nucleotide sequence ID" value="NZ_JBHLTN010000029.1"/>
</dbReference>
<dbReference type="Pfam" id="PF00581">
    <property type="entry name" value="Rhodanese"/>
    <property type="match status" value="1"/>
</dbReference>
<reference evidence="2 3" key="1">
    <citation type="submission" date="2024-09" db="EMBL/GenBank/DDBJ databases">
        <authorList>
            <person name="Sun Q."/>
            <person name="Mori K."/>
        </authorList>
    </citation>
    <scope>NUCLEOTIDE SEQUENCE [LARGE SCALE GENOMIC DNA]</scope>
    <source>
        <strain evidence="2 3">NCAIM B.02336</strain>
    </source>
</reference>
<dbReference type="PANTHER" id="PTHR43031">
    <property type="entry name" value="FAD-DEPENDENT OXIDOREDUCTASE"/>
    <property type="match status" value="1"/>
</dbReference>
<dbReference type="Proteomes" id="UP001589834">
    <property type="component" value="Unassembled WGS sequence"/>
</dbReference>
<evidence type="ECO:0000313" key="3">
    <source>
        <dbReference type="Proteomes" id="UP001589834"/>
    </source>
</evidence>
<dbReference type="CDD" id="cd00158">
    <property type="entry name" value="RHOD"/>
    <property type="match status" value="1"/>
</dbReference>
<dbReference type="SMART" id="SM00450">
    <property type="entry name" value="RHOD"/>
    <property type="match status" value="1"/>
</dbReference>
<gene>
    <name evidence="2" type="ORF">ACFFGG_14825</name>
</gene>
<evidence type="ECO:0000313" key="2">
    <source>
        <dbReference type="EMBL" id="MFC0593824.1"/>
    </source>
</evidence>
<comment type="caution">
    <text evidence="2">The sequence shown here is derived from an EMBL/GenBank/DDBJ whole genome shotgun (WGS) entry which is preliminary data.</text>
</comment>
<dbReference type="InterPro" id="IPR036873">
    <property type="entry name" value="Rhodanese-like_dom_sf"/>
</dbReference>
<name>A0ABV6PVE6_9BURK</name>
<dbReference type="PANTHER" id="PTHR43031:SF18">
    <property type="entry name" value="RHODANESE-RELATED SULFURTRANSFERASES"/>
    <property type="match status" value="1"/>
</dbReference>
<dbReference type="SUPFAM" id="SSF52821">
    <property type="entry name" value="Rhodanese/Cell cycle control phosphatase"/>
    <property type="match status" value="1"/>
</dbReference>
<dbReference type="InterPro" id="IPR050229">
    <property type="entry name" value="GlpE_sulfurtransferase"/>
</dbReference>
<sequence length="134" mass="13987">MDFVIANWALILLALVSGGMLAWPLLQGGGGAGLSPAAAVQRINREKAVVIDVCQPEEFAAGHVGGARSIPMSELEAKLPGAVKNKATPLVMVCASGVRARRAVAIARKLGYEKAEVLAGGMKSWRDANLPIEK</sequence>
<dbReference type="EMBL" id="JBHLTN010000029">
    <property type="protein sequence ID" value="MFC0593824.1"/>
    <property type="molecule type" value="Genomic_DNA"/>
</dbReference>
<feature type="domain" description="Rhodanese" evidence="1">
    <location>
        <begin position="44"/>
        <end position="134"/>
    </location>
</feature>
<dbReference type="Gene3D" id="3.40.250.10">
    <property type="entry name" value="Rhodanese-like domain"/>
    <property type="match status" value="1"/>
</dbReference>
<dbReference type="PROSITE" id="PS50206">
    <property type="entry name" value="RHODANESE_3"/>
    <property type="match status" value="1"/>
</dbReference>
<dbReference type="InterPro" id="IPR001763">
    <property type="entry name" value="Rhodanese-like_dom"/>
</dbReference>